<gene>
    <name evidence="9 11" type="primary">ftsE</name>
    <name evidence="11" type="ORF">EEI45_02420</name>
</gene>
<dbReference type="GO" id="GO:0005524">
    <property type="term" value="F:ATP binding"/>
    <property type="evidence" value="ECO:0007669"/>
    <property type="project" value="UniProtKB-UniRule"/>
</dbReference>
<comment type="subunit">
    <text evidence="9">Homodimer. Forms a membrane-associated complex with FtsX.</text>
</comment>
<dbReference type="GO" id="GO:0022857">
    <property type="term" value="F:transmembrane transporter activity"/>
    <property type="evidence" value="ECO:0007669"/>
    <property type="project" value="TreeGrafter"/>
</dbReference>
<feature type="domain" description="ABC transporter" evidence="10">
    <location>
        <begin position="2"/>
        <end position="228"/>
    </location>
</feature>
<dbReference type="InterPro" id="IPR017871">
    <property type="entry name" value="ABC_transporter-like_CS"/>
</dbReference>
<dbReference type="RefSeq" id="WP_125164008.1">
    <property type="nucleotide sequence ID" value="NZ_CP034234.1"/>
</dbReference>
<keyword evidence="3 9" id="KW-1003">Cell membrane</keyword>
<comment type="similarity">
    <text evidence="1 9">Belongs to the ABC transporter superfamily.</text>
</comment>
<dbReference type="Proteomes" id="UP000278804">
    <property type="component" value="Chromosome"/>
</dbReference>
<evidence type="ECO:0000313" key="11">
    <source>
        <dbReference type="EMBL" id="AZK43795.1"/>
    </source>
</evidence>
<dbReference type="InterPro" id="IPR015854">
    <property type="entry name" value="ABC_transpr_LolD-like"/>
</dbReference>
<sequence>MLYFENVSKQYKNGVNALYNINLGIEQGEFVYIIGPTGSGKSTMIRLLNGEEIPTKGTVKVGKFNVGKLKHSKVPLYRRHIGVVFQDFKLLERKTVFENIAFALEVVNTPRVELRKRVREVLRLVDLTEKANAYPNELSGGQQQRVAIGRAIANRPKVLICDEPTGNLDPDKSTEIIHLLERINEEEATTVVMVTHDVEIVNKNKKRTIALDEGHLVADLTAGGYINHG</sequence>
<evidence type="ECO:0000259" key="10">
    <source>
        <dbReference type="PROSITE" id="PS50893"/>
    </source>
</evidence>
<dbReference type="FunFam" id="3.40.50.300:FF:000056">
    <property type="entry name" value="Cell division ATP-binding protein FtsE"/>
    <property type="match status" value="1"/>
</dbReference>
<evidence type="ECO:0000256" key="6">
    <source>
        <dbReference type="ARBA" id="ARBA00022840"/>
    </source>
</evidence>
<accession>A0A3S8RLJ1</accession>
<dbReference type="SMART" id="SM00382">
    <property type="entry name" value="AAA"/>
    <property type="match status" value="1"/>
</dbReference>
<dbReference type="InterPro" id="IPR003593">
    <property type="entry name" value="AAA+_ATPase"/>
</dbReference>
<dbReference type="InterPro" id="IPR005286">
    <property type="entry name" value="Cell_div_FtsE"/>
</dbReference>
<evidence type="ECO:0000256" key="4">
    <source>
        <dbReference type="ARBA" id="ARBA00022618"/>
    </source>
</evidence>
<keyword evidence="12" id="KW-1185">Reference proteome</keyword>
<dbReference type="AlphaFoldDB" id="A0A3S8RLJ1"/>
<name>A0A3S8RLJ1_9FIRM</name>
<dbReference type="PANTHER" id="PTHR24220">
    <property type="entry name" value="IMPORT ATP-BINDING PROTEIN"/>
    <property type="match status" value="1"/>
</dbReference>
<dbReference type="SUPFAM" id="SSF52540">
    <property type="entry name" value="P-loop containing nucleoside triphosphate hydrolases"/>
    <property type="match status" value="1"/>
</dbReference>
<evidence type="ECO:0000256" key="7">
    <source>
        <dbReference type="ARBA" id="ARBA00023136"/>
    </source>
</evidence>
<keyword evidence="5 9" id="KW-0547">Nucleotide-binding</keyword>
<evidence type="ECO:0000256" key="2">
    <source>
        <dbReference type="ARBA" id="ARBA00020019"/>
    </source>
</evidence>
<dbReference type="Gene3D" id="3.40.50.300">
    <property type="entry name" value="P-loop containing nucleotide triphosphate hydrolases"/>
    <property type="match status" value="1"/>
</dbReference>
<dbReference type="InterPro" id="IPR027417">
    <property type="entry name" value="P-loop_NTPase"/>
</dbReference>
<organism evidence="11 12">
    <name type="scientific">Erysipelothrix piscisicarius</name>
    <dbReference type="NCBI Taxonomy" id="2485784"/>
    <lineage>
        <taxon>Bacteria</taxon>
        <taxon>Bacillati</taxon>
        <taxon>Bacillota</taxon>
        <taxon>Erysipelotrichia</taxon>
        <taxon>Erysipelotrichales</taxon>
        <taxon>Erysipelotrichaceae</taxon>
        <taxon>Erysipelothrix</taxon>
    </lineage>
</organism>
<comment type="subcellular location">
    <subcellularLocation>
        <location evidence="9">Cell membrane</location>
        <topology evidence="9">Peripheral membrane protein</topology>
        <orientation evidence="9">Cytoplasmic side</orientation>
    </subcellularLocation>
</comment>
<evidence type="ECO:0000256" key="8">
    <source>
        <dbReference type="ARBA" id="ARBA00023306"/>
    </source>
</evidence>
<dbReference type="GO" id="GO:0016887">
    <property type="term" value="F:ATP hydrolysis activity"/>
    <property type="evidence" value="ECO:0007669"/>
    <property type="project" value="InterPro"/>
</dbReference>
<evidence type="ECO:0000256" key="1">
    <source>
        <dbReference type="ARBA" id="ARBA00005417"/>
    </source>
</evidence>
<dbReference type="KEGG" id="eri:EEI45_02420"/>
<dbReference type="PANTHER" id="PTHR24220:SF470">
    <property type="entry name" value="CELL DIVISION ATP-BINDING PROTEIN FTSE"/>
    <property type="match status" value="1"/>
</dbReference>
<evidence type="ECO:0000256" key="5">
    <source>
        <dbReference type="ARBA" id="ARBA00022741"/>
    </source>
</evidence>
<evidence type="ECO:0000256" key="3">
    <source>
        <dbReference type="ARBA" id="ARBA00022475"/>
    </source>
</evidence>
<evidence type="ECO:0000313" key="12">
    <source>
        <dbReference type="Proteomes" id="UP000278804"/>
    </source>
</evidence>
<evidence type="ECO:0000256" key="9">
    <source>
        <dbReference type="RuleBase" id="RU365094"/>
    </source>
</evidence>
<dbReference type="PROSITE" id="PS50893">
    <property type="entry name" value="ABC_TRANSPORTER_2"/>
    <property type="match status" value="1"/>
</dbReference>
<comment type="function">
    <text evidence="9">Part of the ABC transporter FtsEX involved in cellular division.</text>
</comment>
<dbReference type="Pfam" id="PF00005">
    <property type="entry name" value="ABC_tran"/>
    <property type="match status" value="1"/>
</dbReference>
<dbReference type="GO" id="GO:0051301">
    <property type="term" value="P:cell division"/>
    <property type="evidence" value="ECO:0007669"/>
    <property type="project" value="UniProtKB-UniRule"/>
</dbReference>
<keyword evidence="8 9" id="KW-0131">Cell cycle</keyword>
<keyword evidence="6 9" id="KW-0067">ATP-binding</keyword>
<dbReference type="EMBL" id="CP034234">
    <property type="protein sequence ID" value="AZK43795.1"/>
    <property type="molecule type" value="Genomic_DNA"/>
</dbReference>
<dbReference type="PROSITE" id="PS00211">
    <property type="entry name" value="ABC_TRANSPORTER_1"/>
    <property type="match status" value="1"/>
</dbReference>
<proteinExistence type="inferred from homology"/>
<keyword evidence="7 9" id="KW-0472">Membrane</keyword>
<dbReference type="InterPro" id="IPR003439">
    <property type="entry name" value="ABC_transporter-like_ATP-bd"/>
</dbReference>
<reference evidence="11 12" key="1">
    <citation type="journal article" date="2020" name="Int. J. Syst. Evol. Microbiol.">
        <title>Description of Erysipelothrix piscisicarius sp. nov., an emergent fish pathogen, and assessment of virulence using a tiger barb (Puntigrus tetrazona) infection model.</title>
        <authorList>
            <person name="Pomaranski E.K."/>
            <person name="Griffin M.J."/>
            <person name="Camus A.C."/>
            <person name="Armwood A.R."/>
            <person name="Shelley J."/>
            <person name="Waldbieser G.C."/>
            <person name="LaFrentz B.R."/>
            <person name="Garcia J.C."/>
            <person name="Yanong R."/>
            <person name="Soto E."/>
        </authorList>
    </citation>
    <scope>NUCLEOTIDE SEQUENCE [LARGE SCALE GENOMIC DNA]</scope>
    <source>
        <strain evidence="11 12">15TAL0474</strain>
    </source>
</reference>
<dbReference type="GO" id="GO:0005886">
    <property type="term" value="C:plasma membrane"/>
    <property type="evidence" value="ECO:0007669"/>
    <property type="project" value="UniProtKB-SubCell"/>
</dbReference>
<protein>
    <recommendedName>
        <fullName evidence="2 9">Cell division ATP-binding protein FtsE</fullName>
    </recommendedName>
</protein>
<keyword evidence="4 9" id="KW-0132">Cell division</keyword>
<dbReference type="NCBIfam" id="TIGR02673">
    <property type="entry name" value="FtsE"/>
    <property type="match status" value="1"/>
</dbReference>